<evidence type="ECO:0000313" key="2">
    <source>
        <dbReference type="EMBL" id="KAF9421962.1"/>
    </source>
</evidence>
<feature type="chain" id="PRO_5033066640" evidence="1">
    <location>
        <begin position="23"/>
        <end position="95"/>
    </location>
</feature>
<proteinExistence type="predicted"/>
<evidence type="ECO:0000313" key="3">
    <source>
        <dbReference type="Proteomes" id="UP000648187"/>
    </source>
</evidence>
<name>A0A835L782_SPOEX</name>
<reference evidence="2" key="1">
    <citation type="submission" date="2020-08" db="EMBL/GenBank/DDBJ databases">
        <title>Spodoptera exigua strain:BAW_Kor-Di-RS1 Genome sequencing and assembly.</title>
        <authorList>
            <person name="Kim J."/>
            <person name="Nam H.Y."/>
            <person name="Kwon M."/>
            <person name="Choi J.H."/>
            <person name="Cho S.R."/>
            <person name="Kim G.-H."/>
        </authorList>
    </citation>
    <scope>NUCLEOTIDE SEQUENCE</scope>
    <source>
        <strain evidence="2">BAW_Kor-Di-RS1</strain>
        <tissue evidence="2">Whole-body</tissue>
    </source>
</reference>
<evidence type="ECO:0000256" key="1">
    <source>
        <dbReference type="SAM" id="SignalP"/>
    </source>
</evidence>
<dbReference type="OrthoDB" id="7400720at2759"/>
<dbReference type="AlphaFoldDB" id="A0A835L782"/>
<organism evidence="2 3">
    <name type="scientific">Spodoptera exigua</name>
    <name type="common">Beet armyworm</name>
    <name type="synonym">Noctua fulgens</name>
    <dbReference type="NCBI Taxonomy" id="7107"/>
    <lineage>
        <taxon>Eukaryota</taxon>
        <taxon>Metazoa</taxon>
        <taxon>Ecdysozoa</taxon>
        <taxon>Arthropoda</taxon>
        <taxon>Hexapoda</taxon>
        <taxon>Insecta</taxon>
        <taxon>Pterygota</taxon>
        <taxon>Neoptera</taxon>
        <taxon>Endopterygota</taxon>
        <taxon>Lepidoptera</taxon>
        <taxon>Glossata</taxon>
        <taxon>Ditrysia</taxon>
        <taxon>Noctuoidea</taxon>
        <taxon>Noctuidae</taxon>
        <taxon>Amphipyrinae</taxon>
        <taxon>Spodoptera</taxon>
    </lineage>
</organism>
<sequence length="95" mass="11073">MAHSPTIILLLSVFLNIILVNAETNDKKTVEGMLLKVLWTKVYRGHDPETKEQIIRHLKKMGDYEQLINLLTKVNKKKVEKLLNLLAEIMIIYME</sequence>
<feature type="signal peptide" evidence="1">
    <location>
        <begin position="1"/>
        <end position="22"/>
    </location>
</feature>
<keyword evidence="1" id="KW-0732">Signal</keyword>
<accession>A0A835L782</accession>
<comment type="caution">
    <text evidence="2">The sequence shown here is derived from an EMBL/GenBank/DDBJ whole genome shotgun (WGS) entry which is preliminary data.</text>
</comment>
<dbReference type="EMBL" id="JACKWZ010000020">
    <property type="protein sequence ID" value="KAF9421962.1"/>
    <property type="molecule type" value="Genomic_DNA"/>
</dbReference>
<gene>
    <name evidence="2" type="ORF">HW555_002182</name>
</gene>
<protein>
    <submittedName>
        <fullName evidence="2">Uncharacterized protein</fullName>
    </submittedName>
</protein>
<dbReference type="Proteomes" id="UP000648187">
    <property type="component" value="Unassembled WGS sequence"/>
</dbReference>
<keyword evidence="3" id="KW-1185">Reference proteome</keyword>